<evidence type="ECO:0000313" key="2">
    <source>
        <dbReference type="Proteomes" id="UP000299102"/>
    </source>
</evidence>
<evidence type="ECO:0000313" key="1">
    <source>
        <dbReference type="EMBL" id="GBP43230.1"/>
    </source>
</evidence>
<dbReference type="AlphaFoldDB" id="A0A4C1VXA4"/>
<organism evidence="1 2">
    <name type="scientific">Eumeta variegata</name>
    <name type="common">Bagworm moth</name>
    <name type="synonym">Eumeta japonica</name>
    <dbReference type="NCBI Taxonomy" id="151549"/>
    <lineage>
        <taxon>Eukaryota</taxon>
        <taxon>Metazoa</taxon>
        <taxon>Ecdysozoa</taxon>
        <taxon>Arthropoda</taxon>
        <taxon>Hexapoda</taxon>
        <taxon>Insecta</taxon>
        <taxon>Pterygota</taxon>
        <taxon>Neoptera</taxon>
        <taxon>Endopterygota</taxon>
        <taxon>Lepidoptera</taxon>
        <taxon>Glossata</taxon>
        <taxon>Ditrysia</taxon>
        <taxon>Tineoidea</taxon>
        <taxon>Psychidae</taxon>
        <taxon>Oiketicinae</taxon>
        <taxon>Eumeta</taxon>
    </lineage>
</organism>
<name>A0A4C1VXA4_EUMVA</name>
<reference evidence="1 2" key="1">
    <citation type="journal article" date="2019" name="Commun. Biol.">
        <title>The bagworm genome reveals a unique fibroin gene that provides high tensile strength.</title>
        <authorList>
            <person name="Kono N."/>
            <person name="Nakamura H."/>
            <person name="Ohtoshi R."/>
            <person name="Tomita M."/>
            <person name="Numata K."/>
            <person name="Arakawa K."/>
        </authorList>
    </citation>
    <scope>NUCLEOTIDE SEQUENCE [LARGE SCALE GENOMIC DNA]</scope>
</reference>
<dbReference type="EMBL" id="BGZK01000432">
    <property type="protein sequence ID" value="GBP43230.1"/>
    <property type="molecule type" value="Genomic_DNA"/>
</dbReference>
<proteinExistence type="predicted"/>
<protein>
    <submittedName>
        <fullName evidence="1">Uncharacterized protein</fullName>
    </submittedName>
</protein>
<keyword evidence="2" id="KW-1185">Reference proteome</keyword>
<gene>
    <name evidence="1" type="ORF">EVAR_39287_1</name>
</gene>
<accession>A0A4C1VXA4</accession>
<dbReference type="Proteomes" id="UP000299102">
    <property type="component" value="Unassembled WGS sequence"/>
</dbReference>
<sequence>MEDEEEGDPPEFSLTGRNLTTEVANSRLNSMRMGYFISRDPMHGRATQVHVRCLSPERFYVIGFSESGFVEDSCVVTHREYRPRRRPRRAARRLMADSRWRRRGSLTGAGAERSLGKLRLLGMMILKRNRPPSRRYRPARPSSRSDDVARLTSYAAADGNDKCLFMYCDARSSATPPGDVVAAGSAHCYI</sequence>
<comment type="caution">
    <text evidence="1">The sequence shown here is derived from an EMBL/GenBank/DDBJ whole genome shotgun (WGS) entry which is preliminary data.</text>
</comment>